<dbReference type="FunFam" id="1.10.472.10:FF:000001">
    <property type="entry name" value="G2/mitotic-specific cyclin"/>
    <property type="match status" value="1"/>
</dbReference>
<dbReference type="GO" id="GO:0044772">
    <property type="term" value="P:mitotic cell cycle phase transition"/>
    <property type="evidence" value="ECO:0007669"/>
    <property type="project" value="InterPro"/>
</dbReference>
<dbReference type="GO" id="GO:0016538">
    <property type="term" value="F:cyclin-dependent protein serine/threonine kinase regulator activity"/>
    <property type="evidence" value="ECO:0007669"/>
    <property type="project" value="InterPro"/>
</dbReference>
<dbReference type="InterPro" id="IPR039361">
    <property type="entry name" value="Cyclin"/>
</dbReference>
<gene>
    <name evidence="8" type="ORF">WA026_011712</name>
</gene>
<dbReference type="GO" id="GO:0051301">
    <property type="term" value="P:cell division"/>
    <property type="evidence" value="ECO:0007669"/>
    <property type="project" value="UniProtKB-KW"/>
</dbReference>
<dbReference type="Pfam" id="PF02984">
    <property type="entry name" value="Cyclin_C"/>
    <property type="match status" value="1"/>
</dbReference>
<dbReference type="Pfam" id="PF00134">
    <property type="entry name" value="Cyclin_N"/>
    <property type="match status" value="1"/>
</dbReference>
<evidence type="ECO:0000256" key="4">
    <source>
        <dbReference type="RuleBase" id="RU000383"/>
    </source>
</evidence>
<evidence type="ECO:0000256" key="3">
    <source>
        <dbReference type="ARBA" id="ARBA00023306"/>
    </source>
</evidence>
<dbReference type="Gene3D" id="1.10.472.10">
    <property type="entry name" value="Cyclin-like"/>
    <property type="match status" value="2"/>
</dbReference>
<evidence type="ECO:0000259" key="7">
    <source>
        <dbReference type="SMART" id="SM01332"/>
    </source>
</evidence>
<sequence>MFAKGGNGIDTLRNGRENIIEGKGKYQNVQFNVPKRRPALGDLSNKITQTKSQGNQNPKQATLNKYNSKPEIVQNKHLQTRQIAPKITKREESVLNVNATSFSSKRLNIYDPDEHTKNDPTAVTEYLEDIFCYLRELEKKYNVQTNYLKNHRTTSPMRAVLVNWMADLQMSFKFCLETLHLSVSITDRYLQMDKTVGREALQLVGVTALMVAAKYEEVYTPVISDYEYVCDEAFSNQQILDMERKMLCKLDFFVNRPTSILFLRRYSKIAKVSSLQHNLGKYLLELALLDYSLSQVFPSHQAAAACCLSIAILNDEMDLSKVWSPTLVHYTKYKLSDFRHVVVLLAHLLYKIGESKNQAIVNKYKSSSFGKISTNAKLKGHLVMKLATEKPTQISDSNTR</sequence>
<evidence type="ECO:0000256" key="1">
    <source>
        <dbReference type="ARBA" id="ARBA00022618"/>
    </source>
</evidence>
<evidence type="ECO:0000313" key="8">
    <source>
        <dbReference type="EMBL" id="KAK9880467.1"/>
    </source>
</evidence>
<evidence type="ECO:0000259" key="6">
    <source>
        <dbReference type="SMART" id="SM00385"/>
    </source>
</evidence>
<dbReference type="AlphaFoldDB" id="A0AAW1U9T4"/>
<dbReference type="SUPFAM" id="SSF47954">
    <property type="entry name" value="Cyclin-like"/>
    <property type="match status" value="2"/>
</dbReference>
<dbReference type="InterPro" id="IPR036915">
    <property type="entry name" value="Cyclin-like_sf"/>
</dbReference>
<dbReference type="SMART" id="SM01332">
    <property type="entry name" value="Cyclin_C"/>
    <property type="match status" value="1"/>
</dbReference>
<name>A0AAW1U9T4_9CUCU</name>
<comment type="caution">
    <text evidence="8">The sequence shown here is derived from an EMBL/GenBank/DDBJ whole genome shotgun (WGS) entry which is preliminary data.</text>
</comment>
<dbReference type="InterPro" id="IPR046965">
    <property type="entry name" value="Cyclin_A/B-like"/>
</dbReference>
<dbReference type="EMBL" id="JARQZJ010000065">
    <property type="protein sequence ID" value="KAK9880467.1"/>
    <property type="molecule type" value="Genomic_DNA"/>
</dbReference>
<keyword evidence="9" id="KW-1185">Reference proteome</keyword>
<evidence type="ECO:0000256" key="2">
    <source>
        <dbReference type="ARBA" id="ARBA00023127"/>
    </source>
</evidence>
<reference evidence="8 9" key="1">
    <citation type="submission" date="2023-03" db="EMBL/GenBank/DDBJ databases">
        <title>Genome insight into feeding habits of ladybird beetles.</title>
        <authorList>
            <person name="Li H.-S."/>
            <person name="Huang Y.-H."/>
            <person name="Pang H."/>
        </authorList>
    </citation>
    <scope>NUCLEOTIDE SEQUENCE [LARGE SCALE GENOMIC DNA]</scope>
    <source>
        <strain evidence="8">SYSU_2023b</strain>
        <tissue evidence="8">Whole body</tissue>
    </source>
</reference>
<feature type="region of interest" description="Disordered" evidence="5">
    <location>
        <begin position="39"/>
        <end position="61"/>
    </location>
</feature>
<dbReference type="GO" id="GO:0005634">
    <property type="term" value="C:nucleus"/>
    <property type="evidence" value="ECO:0007669"/>
    <property type="project" value="UniProtKB-ARBA"/>
</dbReference>
<feature type="domain" description="Cyclin-like" evidence="6">
    <location>
        <begin position="163"/>
        <end position="248"/>
    </location>
</feature>
<keyword evidence="1" id="KW-0132">Cell division</keyword>
<dbReference type="PIRSF" id="PIRSF001771">
    <property type="entry name" value="Cyclin_A_B_D_E"/>
    <property type="match status" value="1"/>
</dbReference>
<organism evidence="8 9">
    <name type="scientific">Henosepilachna vigintioctopunctata</name>
    <dbReference type="NCBI Taxonomy" id="420089"/>
    <lineage>
        <taxon>Eukaryota</taxon>
        <taxon>Metazoa</taxon>
        <taxon>Ecdysozoa</taxon>
        <taxon>Arthropoda</taxon>
        <taxon>Hexapoda</taxon>
        <taxon>Insecta</taxon>
        <taxon>Pterygota</taxon>
        <taxon>Neoptera</taxon>
        <taxon>Endopterygota</taxon>
        <taxon>Coleoptera</taxon>
        <taxon>Polyphaga</taxon>
        <taxon>Cucujiformia</taxon>
        <taxon>Coccinelloidea</taxon>
        <taxon>Coccinellidae</taxon>
        <taxon>Epilachninae</taxon>
        <taxon>Epilachnini</taxon>
        <taxon>Henosepilachna</taxon>
    </lineage>
</organism>
<dbReference type="InterPro" id="IPR004367">
    <property type="entry name" value="Cyclin_C-dom"/>
</dbReference>
<protein>
    <submittedName>
        <fullName evidence="8">Uncharacterized protein</fullName>
    </submittedName>
</protein>
<feature type="compositionally biased region" description="Polar residues" evidence="5">
    <location>
        <begin position="45"/>
        <end position="61"/>
    </location>
</feature>
<dbReference type="Proteomes" id="UP001431783">
    <property type="component" value="Unassembled WGS sequence"/>
</dbReference>
<keyword evidence="3" id="KW-0131">Cell cycle</keyword>
<feature type="domain" description="Cyclin C-terminal" evidence="7">
    <location>
        <begin position="257"/>
        <end position="378"/>
    </location>
</feature>
<comment type="similarity">
    <text evidence="4">Belongs to the cyclin family.</text>
</comment>
<feature type="domain" description="Cyclin-like" evidence="6">
    <location>
        <begin position="261"/>
        <end position="347"/>
    </location>
</feature>
<proteinExistence type="inferred from homology"/>
<dbReference type="PANTHER" id="PTHR10177">
    <property type="entry name" value="CYCLINS"/>
    <property type="match status" value="1"/>
</dbReference>
<dbReference type="InterPro" id="IPR006671">
    <property type="entry name" value="Cyclin_N"/>
</dbReference>
<evidence type="ECO:0000256" key="5">
    <source>
        <dbReference type="SAM" id="MobiDB-lite"/>
    </source>
</evidence>
<evidence type="ECO:0000313" key="9">
    <source>
        <dbReference type="Proteomes" id="UP001431783"/>
    </source>
</evidence>
<dbReference type="InterPro" id="IPR013763">
    <property type="entry name" value="Cyclin-like_dom"/>
</dbReference>
<keyword evidence="2 4" id="KW-0195">Cyclin</keyword>
<dbReference type="SMART" id="SM00385">
    <property type="entry name" value="CYCLIN"/>
    <property type="match status" value="2"/>
</dbReference>
<accession>A0AAW1U9T4</accession>